<dbReference type="InterPro" id="IPR023546">
    <property type="entry name" value="MGMT"/>
</dbReference>
<dbReference type="PANTHER" id="PTHR10815">
    <property type="entry name" value="METHYLATED-DNA--PROTEIN-CYSTEINE METHYLTRANSFERASE"/>
    <property type="match status" value="1"/>
</dbReference>
<gene>
    <name evidence="13" type="ORF">J4H91_10125</name>
</gene>
<dbReference type="RefSeq" id="WP_208046144.1">
    <property type="nucleotide sequence ID" value="NZ_JAGDYL010000017.1"/>
</dbReference>
<dbReference type="FunFam" id="1.10.10.10:FF:000214">
    <property type="entry name" value="Methylated-DNA--protein-cysteine methyltransferase"/>
    <property type="match status" value="1"/>
</dbReference>
<dbReference type="InterPro" id="IPR036388">
    <property type="entry name" value="WH-like_DNA-bd_sf"/>
</dbReference>
<evidence type="ECO:0000256" key="1">
    <source>
        <dbReference type="ARBA" id="ARBA00001286"/>
    </source>
</evidence>
<dbReference type="InterPro" id="IPR014048">
    <property type="entry name" value="MethylDNA_cys_MeTrfase_DNA-bd"/>
</dbReference>
<comment type="similarity">
    <text evidence="2 9">Belongs to the MGMT family.</text>
</comment>
<dbReference type="Gene3D" id="3.30.160.70">
    <property type="entry name" value="Methylated DNA-protein cysteine methyltransferase domain"/>
    <property type="match status" value="1"/>
</dbReference>
<dbReference type="Proteomes" id="UP000664398">
    <property type="component" value="Unassembled WGS sequence"/>
</dbReference>
<dbReference type="SUPFAM" id="SSF46767">
    <property type="entry name" value="Methylated DNA-protein cysteine methyltransferase, C-terminal domain"/>
    <property type="match status" value="1"/>
</dbReference>
<dbReference type="InterPro" id="IPR036631">
    <property type="entry name" value="MGMT_N_sf"/>
</dbReference>
<dbReference type="InterPro" id="IPR036217">
    <property type="entry name" value="MethylDNA_cys_MeTrfase_DNAb"/>
</dbReference>
<protein>
    <recommendedName>
        <fullName evidence="9">Methylated-DNA--protein-cysteine methyltransferase</fullName>
        <ecNumber evidence="9">2.1.1.63</ecNumber>
    </recommendedName>
    <alternativeName>
        <fullName evidence="9">6-O-methylguanine-DNA methyltransferase</fullName>
        <shortName evidence="9">MGMT</shortName>
    </alternativeName>
    <alternativeName>
        <fullName evidence="9">O-6-methylguanine-DNA-alkyltransferase</fullName>
    </alternativeName>
</protein>
<evidence type="ECO:0000256" key="8">
    <source>
        <dbReference type="ARBA" id="ARBA00049348"/>
    </source>
</evidence>
<dbReference type="EMBL" id="JAGDYL010000017">
    <property type="protein sequence ID" value="MBO1805669.1"/>
    <property type="molecule type" value="Genomic_DNA"/>
</dbReference>
<feature type="domain" description="Methylguanine DNA methyltransferase ribonuclease-like" evidence="12">
    <location>
        <begin position="52"/>
        <end position="128"/>
    </location>
</feature>
<dbReference type="CDD" id="cd06445">
    <property type="entry name" value="ATase"/>
    <property type="match status" value="1"/>
</dbReference>
<dbReference type="PANTHER" id="PTHR10815:SF5">
    <property type="entry name" value="METHYLATED-DNA--PROTEIN-CYSTEINE METHYLTRANSFERASE"/>
    <property type="match status" value="1"/>
</dbReference>
<feature type="domain" description="Methylated-DNA-[protein]-cysteine S-methyltransferase DNA binding" evidence="11">
    <location>
        <begin position="134"/>
        <end position="212"/>
    </location>
</feature>
<evidence type="ECO:0000256" key="10">
    <source>
        <dbReference type="SAM" id="MobiDB-lite"/>
    </source>
</evidence>
<comment type="miscellaneous">
    <text evidence="9">This enzyme catalyzes only one turnover and therefore is not strictly catalytic. According to one definition, an enzyme is a biocatalyst that acts repeatedly and over many reaction cycles.</text>
</comment>
<evidence type="ECO:0000313" key="14">
    <source>
        <dbReference type="Proteomes" id="UP000664398"/>
    </source>
</evidence>
<dbReference type="NCBIfam" id="TIGR00589">
    <property type="entry name" value="ogt"/>
    <property type="match status" value="1"/>
</dbReference>
<dbReference type="InterPro" id="IPR008332">
    <property type="entry name" value="MethylG_MeTrfase_N"/>
</dbReference>
<accession>A0A939LVS0</accession>
<keyword evidence="14" id="KW-1185">Reference proteome</keyword>
<keyword evidence="5 9" id="KW-0808">Transferase</keyword>
<keyword evidence="3 9" id="KW-0963">Cytoplasm</keyword>
<evidence type="ECO:0000256" key="4">
    <source>
        <dbReference type="ARBA" id="ARBA00022603"/>
    </source>
</evidence>
<comment type="catalytic activity">
    <reaction evidence="1 9">
        <text>a 4-O-methyl-thymidine in DNA + L-cysteinyl-[protein] = a thymidine in DNA + S-methyl-L-cysteinyl-[protein]</text>
        <dbReference type="Rhea" id="RHEA:53428"/>
        <dbReference type="Rhea" id="RHEA-COMP:10131"/>
        <dbReference type="Rhea" id="RHEA-COMP:10132"/>
        <dbReference type="Rhea" id="RHEA-COMP:13555"/>
        <dbReference type="Rhea" id="RHEA-COMP:13556"/>
        <dbReference type="ChEBI" id="CHEBI:29950"/>
        <dbReference type="ChEBI" id="CHEBI:82612"/>
        <dbReference type="ChEBI" id="CHEBI:137386"/>
        <dbReference type="ChEBI" id="CHEBI:137387"/>
        <dbReference type="EC" id="2.1.1.63"/>
    </reaction>
</comment>
<evidence type="ECO:0000256" key="5">
    <source>
        <dbReference type="ARBA" id="ARBA00022679"/>
    </source>
</evidence>
<dbReference type="Gene3D" id="1.10.10.10">
    <property type="entry name" value="Winged helix-like DNA-binding domain superfamily/Winged helix DNA-binding domain"/>
    <property type="match status" value="1"/>
</dbReference>
<dbReference type="EC" id="2.1.1.63" evidence="9"/>
<dbReference type="Pfam" id="PF02870">
    <property type="entry name" value="Methyltransf_1N"/>
    <property type="match status" value="1"/>
</dbReference>
<name>A0A939LVS0_9MICO</name>
<dbReference type="GO" id="GO:0005737">
    <property type="term" value="C:cytoplasm"/>
    <property type="evidence" value="ECO:0007669"/>
    <property type="project" value="UniProtKB-SubCell"/>
</dbReference>
<keyword evidence="6 9" id="KW-0227">DNA damage</keyword>
<evidence type="ECO:0000259" key="12">
    <source>
        <dbReference type="Pfam" id="PF02870"/>
    </source>
</evidence>
<dbReference type="PROSITE" id="PS00374">
    <property type="entry name" value="MGMT"/>
    <property type="match status" value="1"/>
</dbReference>
<dbReference type="GO" id="GO:0003908">
    <property type="term" value="F:methylated-DNA-[protein]-cysteine S-methyltransferase activity"/>
    <property type="evidence" value="ECO:0007669"/>
    <property type="project" value="UniProtKB-UniRule"/>
</dbReference>
<comment type="caution">
    <text evidence="13">The sequence shown here is derived from an EMBL/GenBank/DDBJ whole genome shotgun (WGS) entry which is preliminary data.</text>
</comment>
<sequence>MSDLHGDDTLAVLSAPIDPTPVDPASEEARKLAMLHRRLEAAAESEGLIDVAYRVVDSPVGELLLASTPKGLVRVAYANEDHDRVLESLAVKLSPRILRAPKQLDTAARELDEYFEHRRQTFALDLDLSLSKGFRRLVQRHLPDIGYGQTRSYKEMAEMVGNPKAVRAVGTACATNPLPVVVPCHRVLRTDGSLGGYIGGLEAKTTLLKLEAAAWATRSAVTGKATEEGDGS</sequence>
<evidence type="ECO:0000256" key="7">
    <source>
        <dbReference type="ARBA" id="ARBA00023204"/>
    </source>
</evidence>
<dbReference type="AlphaFoldDB" id="A0A939LVS0"/>
<keyword evidence="7 9" id="KW-0234">DNA repair</keyword>
<dbReference type="HAMAP" id="MF_00772">
    <property type="entry name" value="OGT"/>
    <property type="match status" value="1"/>
</dbReference>
<evidence type="ECO:0000256" key="9">
    <source>
        <dbReference type="HAMAP-Rule" id="MF_00772"/>
    </source>
</evidence>
<dbReference type="Pfam" id="PF01035">
    <property type="entry name" value="DNA_binding_1"/>
    <property type="match status" value="1"/>
</dbReference>
<organism evidence="13 14">
    <name type="scientific">Leucobacter ruminantium</name>
    <dbReference type="NCBI Taxonomy" id="1289170"/>
    <lineage>
        <taxon>Bacteria</taxon>
        <taxon>Bacillati</taxon>
        <taxon>Actinomycetota</taxon>
        <taxon>Actinomycetes</taxon>
        <taxon>Micrococcales</taxon>
        <taxon>Microbacteriaceae</taxon>
        <taxon>Leucobacter</taxon>
    </lineage>
</organism>
<evidence type="ECO:0000256" key="6">
    <source>
        <dbReference type="ARBA" id="ARBA00022763"/>
    </source>
</evidence>
<dbReference type="GO" id="GO:0032259">
    <property type="term" value="P:methylation"/>
    <property type="evidence" value="ECO:0007669"/>
    <property type="project" value="UniProtKB-KW"/>
</dbReference>
<comment type="catalytic activity">
    <reaction evidence="8 9">
        <text>a 6-O-methyl-2'-deoxyguanosine in DNA + L-cysteinyl-[protein] = S-methyl-L-cysteinyl-[protein] + a 2'-deoxyguanosine in DNA</text>
        <dbReference type="Rhea" id="RHEA:24000"/>
        <dbReference type="Rhea" id="RHEA-COMP:10131"/>
        <dbReference type="Rhea" id="RHEA-COMP:10132"/>
        <dbReference type="Rhea" id="RHEA-COMP:11367"/>
        <dbReference type="Rhea" id="RHEA-COMP:11368"/>
        <dbReference type="ChEBI" id="CHEBI:29950"/>
        <dbReference type="ChEBI" id="CHEBI:82612"/>
        <dbReference type="ChEBI" id="CHEBI:85445"/>
        <dbReference type="ChEBI" id="CHEBI:85448"/>
        <dbReference type="EC" id="2.1.1.63"/>
    </reaction>
</comment>
<evidence type="ECO:0000256" key="2">
    <source>
        <dbReference type="ARBA" id="ARBA00008711"/>
    </source>
</evidence>
<evidence type="ECO:0000256" key="3">
    <source>
        <dbReference type="ARBA" id="ARBA00022490"/>
    </source>
</evidence>
<comment type="function">
    <text evidence="9">Involved in the cellular defense against the biological effects of O6-methylguanine (O6-MeG) and O4-methylthymine (O4-MeT) in DNA. Repairs the methylated nucleobase in DNA by stoichiometrically transferring the methyl group to a cysteine residue in the enzyme. This is a suicide reaction: the enzyme is irreversibly inactivated.</text>
</comment>
<feature type="region of interest" description="Disordered" evidence="10">
    <location>
        <begin position="1"/>
        <end position="24"/>
    </location>
</feature>
<dbReference type="GO" id="GO:0006307">
    <property type="term" value="P:DNA alkylation repair"/>
    <property type="evidence" value="ECO:0007669"/>
    <property type="project" value="UniProtKB-UniRule"/>
</dbReference>
<dbReference type="SUPFAM" id="SSF53155">
    <property type="entry name" value="Methylated DNA-protein cysteine methyltransferase domain"/>
    <property type="match status" value="1"/>
</dbReference>
<evidence type="ECO:0000313" key="13">
    <source>
        <dbReference type="EMBL" id="MBO1805669.1"/>
    </source>
</evidence>
<reference evidence="13" key="1">
    <citation type="submission" date="2021-03" db="EMBL/GenBank/DDBJ databases">
        <title>Leucobacter chromiisoli sp. nov., isolated from chromium-containing soil of chemical plant.</title>
        <authorList>
            <person name="Xu Z."/>
        </authorList>
    </citation>
    <scope>NUCLEOTIDE SEQUENCE</scope>
    <source>
        <strain evidence="13">A2</strain>
    </source>
</reference>
<evidence type="ECO:0000259" key="11">
    <source>
        <dbReference type="Pfam" id="PF01035"/>
    </source>
</evidence>
<dbReference type="InterPro" id="IPR001497">
    <property type="entry name" value="MethylDNA_cys_MeTrfase_AS"/>
</dbReference>
<comment type="subcellular location">
    <subcellularLocation>
        <location evidence="9">Cytoplasm</location>
    </subcellularLocation>
</comment>
<proteinExistence type="inferred from homology"/>
<keyword evidence="4 9" id="KW-0489">Methyltransferase</keyword>
<feature type="active site" description="Nucleophile; methyl group acceptor" evidence="9">
    <location>
        <position position="184"/>
    </location>
</feature>